<evidence type="ECO:0000313" key="3">
    <source>
        <dbReference type="Proteomes" id="UP001157418"/>
    </source>
</evidence>
<keyword evidence="3" id="KW-1185">Reference proteome</keyword>
<proteinExistence type="predicted"/>
<dbReference type="PANTHER" id="PTHR37078:SF6">
    <property type="entry name" value="NODULE CYSTEINE-RICH (NCR) SECRETED PEPTIDE"/>
    <property type="match status" value="1"/>
</dbReference>
<dbReference type="EMBL" id="CAKMRJ010005523">
    <property type="protein sequence ID" value="CAH1445836.1"/>
    <property type="molecule type" value="Genomic_DNA"/>
</dbReference>
<evidence type="ECO:0000256" key="1">
    <source>
        <dbReference type="SAM" id="SignalP"/>
    </source>
</evidence>
<comment type="caution">
    <text evidence="2">The sequence shown here is derived from an EMBL/GenBank/DDBJ whole genome shotgun (WGS) entry which is preliminary data.</text>
</comment>
<feature type="chain" id="PRO_5043572071" evidence="1">
    <location>
        <begin position="22"/>
        <end position="79"/>
    </location>
</feature>
<dbReference type="Proteomes" id="UP001157418">
    <property type="component" value="Unassembled WGS sequence"/>
</dbReference>
<gene>
    <name evidence="2" type="ORF">LVIROSA_LOCUS31572</name>
</gene>
<accession>A0AAU9P7B0</accession>
<keyword evidence="1" id="KW-0732">Signal</keyword>
<feature type="signal peptide" evidence="1">
    <location>
        <begin position="1"/>
        <end position="21"/>
    </location>
</feature>
<protein>
    <submittedName>
        <fullName evidence="2">Uncharacterized protein</fullName>
    </submittedName>
</protein>
<sequence length="79" mass="9177">MIKPASLLFMFLLITSYRYQSHPLMTEARPLSIIPQQKYLSSFDTLGMICKCCDLPKNECTSKWNGSCSNIQCIPWRFH</sequence>
<evidence type="ECO:0000313" key="2">
    <source>
        <dbReference type="EMBL" id="CAH1445836.1"/>
    </source>
</evidence>
<dbReference type="AlphaFoldDB" id="A0AAU9P7B0"/>
<dbReference type="PANTHER" id="PTHR37078">
    <property type="entry name" value="NODULE CYSTEINE-RICH (NCR) SECRETED PEPTIDE"/>
    <property type="match status" value="1"/>
</dbReference>
<reference evidence="2 3" key="1">
    <citation type="submission" date="2022-01" db="EMBL/GenBank/DDBJ databases">
        <authorList>
            <person name="Xiong W."/>
            <person name="Schranz E."/>
        </authorList>
    </citation>
    <scope>NUCLEOTIDE SEQUENCE [LARGE SCALE GENOMIC DNA]</scope>
</reference>
<organism evidence="2 3">
    <name type="scientific">Lactuca virosa</name>
    <dbReference type="NCBI Taxonomy" id="75947"/>
    <lineage>
        <taxon>Eukaryota</taxon>
        <taxon>Viridiplantae</taxon>
        <taxon>Streptophyta</taxon>
        <taxon>Embryophyta</taxon>
        <taxon>Tracheophyta</taxon>
        <taxon>Spermatophyta</taxon>
        <taxon>Magnoliopsida</taxon>
        <taxon>eudicotyledons</taxon>
        <taxon>Gunneridae</taxon>
        <taxon>Pentapetalae</taxon>
        <taxon>asterids</taxon>
        <taxon>campanulids</taxon>
        <taxon>Asterales</taxon>
        <taxon>Asteraceae</taxon>
        <taxon>Cichorioideae</taxon>
        <taxon>Cichorieae</taxon>
        <taxon>Lactucinae</taxon>
        <taxon>Lactuca</taxon>
    </lineage>
</organism>
<name>A0AAU9P7B0_9ASTR</name>